<dbReference type="EMBL" id="JBHVZQ010000004">
    <property type="protein sequence ID" value="MFF1273194.1"/>
    <property type="molecule type" value="Genomic_DNA"/>
</dbReference>
<evidence type="ECO:0000313" key="3">
    <source>
        <dbReference type="Proteomes" id="UP001601627"/>
    </source>
</evidence>
<evidence type="ECO:0000256" key="1">
    <source>
        <dbReference type="SAM" id="MobiDB-lite"/>
    </source>
</evidence>
<organism evidence="2 3">
    <name type="scientific">Streptomyces marokkonensis</name>
    <dbReference type="NCBI Taxonomy" id="324855"/>
    <lineage>
        <taxon>Bacteria</taxon>
        <taxon>Bacillati</taxon>
        <taxon>Actinomycetota</taxon>
        <taxon>Actinomycetes</taxon>
        <taxon>Kitasatosporales</taxon>
        <taxon>Streptomycetaceae</taxon>
        <taxon>Streptomyces</taxon>
    </lineage>
</organism>
<feature type="region of interest" description="Disordered" evidence="1">
    <location>
        <begin position="1"/>
        <end position="94"/>
    </location>
</feature>
<dbReference type="RefSeq" id="WP_388233747.1">
    <property type="nucleotide sequence ID" value="NZ_JBHVZQ010000004.1"/>
</dbReference>
<sequence>MSADTGWNAAQLLQIEVHGGNPEELPVQGTDPARGEPVEASSTIHSFVAANANGGPRHLRGVPRPSRRPHRRAGRRRRPQRCRRRPGPGSAWGNFVLGIDDDTRIPDIAVTASCRRPTTTRCP</sequence>
<reference evidence="2 3" key="1">
    <citation type="submission" date="2024-09" db="EMBL/GenBank/DDBJ databases">
        <title>The Natural Products Discovery Center: Release of the First 8490 Sequenced Strains for Exploring Actinobacteria Biosynthetic Diversity.</title>
        <authorList>
            <person name="Kalkreuter E."/>
            <person name="Kautsar S.A."/>
            <person name="Yang D."/>
            <person name="Bader C.D."/>
            <person name="Teijaro C.N."/>
            <person name="Fluegel L."/>
            <person name="Davis C.M."/>
            <person name="Simpson J.R."/>
            <person name="Lauterbach L."/>
            <person name="Steele A.D."/>
            <person name="Gui C."/>
            <person name="Meng S."/>
            <person name="Li G."/>
            <person name="Viehrig K."/>
            <person name="Ye F."/>
            <person name="Su P."/>
            <person name="Kiefer A.F."/>
            <person name="Nichols A."/>
            <person name="Cepeda A.J."/>
            <person name="Yan W."/>
            <person name="Fan B."/>
            <person name="Jiang Y."/>
            <person name="Adhikari A."/>
            <person name="Zheng C.-J."/>
            <person name="Schuster L."/>
            <person name="Cowan T.M."/>
            <person name="Smanski M.J."/>
            <person name="Chevrette M.G."/>
            <person name="De Carvalho L.P.S."/>
            <person name="Shen B."/>
        </authorList>
    </citation>
    <scope>NUCLEOTIDE SEQUENCE [LARGE SCALE GENOMIC DNA]</scope>
    <source>
        <strain evidence="2 3">NPDC058328</strain>
    </source>
</reference>
<evidence type="ECO:0000313" key="2">
    <source>
        <dbReference type="EMBL" id="MFF1273194.1"/>
    </source>
</evidence>
<protein>
    <submittedName>
        <fullName evidence="2">Uncharacterized protein</fullName>
    </submittedName>
</protein>
<keyword evidence="3" id="KW-1185">Reference proteome</keyword>
<feature type="compositionally biased region" description="Basic residues" evidence="1">
    <location>
        <begin position="57"/>
        <end position="86"/>
    </location>
</feature>
<dbReference type="Proteomes" id="UP001601627">
    <property type="component" value="Unassembled WGS sequence"/>
</dbReference>
<name>A0ABW6Q1Z7_9ACTN</name>
<comment type="caution">
    <text evidence="2">The sequence shown here is derived from an EMBL/GenBank/DDBJ whole genome shotgun (WGS) entry which is preliminary data.</text>
</comment>
<accession>A0ABW6Q1Z7</accession>
<proteinExistence type="predicted"/>
<gene>
    <name evidence="2" type="ORF">ACFVZC_07265</name>
</gene>